<accession>A0A7V7RNF0</accession>
<sequence>MKTNHPYDSFRQHVSPALQVKLDEIQFYGYGNVKEDEFWSFLTKKKWKKPKEDVKLFEIIEDIMAVKAGEYINYSTVEALRGSDLSISEEDMKSLFK</sequence>
<keyword evidence="2" id="KW-1185">Reference proteome</keyword>
<protein>
    <submittedName>
        <fullName evidence="1">Post-transcriptional regulator</fullName>
    </submittedName>
</protein>
<dbReference type="AlphaFoldDB" id="A0A7V7RNF0"/>
<organism evidence="1 2">
    <name type="scientific">Bacillus mesophilum</name>
    <dbReference type="NCBI Taxonomy" id="1071718"/>
    <lineage>
        <taxon>Bacteria</taxon>
        <taxon>Bacillati</taxon>
        <taxon>Bacillota</taxon>
        <taxon>Bacilli</taxon>
        <taxon>Bacillales</taxon>
        <taxon>Bacillaceae</taxon>
        <taxon>Bacillus</taxon>
    </lineage>
</organism>
<evidence type="ECO:0000313" key="1">
    <source>
        <dbReference type="EMBL" id="KAB2334043.1"/>
    </source>
</evidence>
<dbReference type="Pfam" id="PF13797">
    <property type="entry name" value="Post_transc_reg"/>
    <property type="match status" value="1"/>
</dbReference>
<comment type="caution">
    <text evidence="1">The sequence shown here is derived from an EMBL/GenBank/DDBJ whole genome shotgun (WGS) entry which is preliminary data.</text>
</comment>
<dbReference type="OrthoDB" id="2990595at2"/>
<proteinExistence type="predicted"/>
<evidence type="ECO:0000313" key="2">
    <source>
        <dbReference type="Proteomes" id="UP000441354"/>
    </source>
</evidence>
<gene>
    <name evidence="1" type="ORF">F7732_08165</name>
</gene>
<dbReference type="InterPro" id="IPR025716">
    <property type="entry name" value="Post-transcriptional_regulator"/>
</dbReference>
<dbReference type="EMBL" id="WBOT01000002">
    <property type="protein sequence ID" value="KAB2334043.1"/>
    <property type="molecule type" value="Genomic_DNA"/>
</dbReference>
<dbReference type="Proteomes" id="UP000441354">
    <property type="component" value="Unassembled WGS sequence"/>
</dbReference>
<dbReference type="RefSeq" id="WP_151573398.1">
    <property type="nucleotide sequence ID" value="NZ_WBOT01000002.1"/>
</dbReference>
<reference evidence="1 2" key="1">
    <citation type="journal article" date="2014" name="Arch. Microbiol.">
        <title>Bacillus mesophilum sp. nov., strain IITR-54T, a novel 4-chlorobiphenyl dechlorinating bacterium.</title>
        <authorList>
            <person name="Manickam N."/>
            <person name="Singh N.K."/>
            <person name="Bajaj A."/>
            <person name="Kumar R.M."/>
            <person name="Kaur G."/>
            <person name="Kaur N."/>
            <person name="Bala M."/>
            <person name="Kumar A."/>
            <person name="Mayilraj S."/>
        </authorList>
    </citation>
    <scope>NUCLEOTIDE SEQUENCE [LARGE SCALE GENOMIC DNA]</scope>
    <source>
        <strain evidence="1 2">IITR-54</strain>
    </source>
</reference>
<name>A0A7V7RNF0_9BACI</name>